<dbReference type="InterPro" id="IPR053392">
    <property type="entry name" value="Transposase_IS30-like"/>
</dbReference>
<protein>
    <submittedName>
        <fullName evidence="3">IS30 family transposase</fullName>
    </submittedName>
</protein>
<dbReference type="Pfam" id="PF00665">
    <property type="entry name" value="rve"/>
    <property type="match status" value="1"/>
</dbReference>
<dbReference type="InterPro" id="IPR036397">
    <property type="entry name" value="RNaseH_sf"/>
</dbReference>
<feature type="region of interest" description="Disordered" evidence="1">
    <location>
        <begin position="1"/>
        <end position="35"/>
    </location>
</feature>
<dbReference type="PANTHER" id="PTHR10948:SF23">
    <property type="entry name" value="TRANSPOSASE INSI FOR INSERTION SEQUENCE ELEMENT IS30A-RELATED"/>
    <property type="match status" value="1"/>
</dbReference>
<keyword evidence="4" id="KW-1185">Reference proteome</keyword>
<dbReference type="InterPro" id="IPR012337">
    <property type="entry name" value="RNaseH-like_sf"/>
</dbReference>
<dbReference type="Gene3D" id="3.30.420.10">
    <property type="entry name" value="Ribonuclease H-like superfamily/Ribonuclease H"/>
    <property type="match status" value="1"/>
</dbReference>
<dbReference type="PROSITE" id="PS50994">
    <property type="entry name" value="INTEGRASE"/>
    <property type="match status" value="1"/>
</dbReference>
<proteinExistence type="predicted"/>
<evidence type="ECO:0000313" key="4">
    <source>
        <dbReference type="Proteomes" id="UP001319870"/>
    </source>
</evidence>
<comment type="caution">
    <text evidence="3">The sequence shown here is derived from an EMBL/GenBank/DDBJ whole genome shotgun (WGS) entry which is preliminary data.</text>
</comment>
<dbReference type="EMBL" id="JAIXCQ010000002">
    <property type="protein sequence ID" value="MCA5892532.1"/>
    <property type="molecule type" value="Genomic_DNA"/>
</dbReference>
<dbReference type="InterPro" id="IPR051917">
    <property type="entry name" value="Transposase-Integrase"/>
</dbReference>
<gene>
    <name evidence="3" type="ORF">LEP48_04080</name>
</gene>
<sequence>MGRLVQQPAPARLARDDHPRRVRGRPLRCSQPAGSTRIGAAQNLGRFISRELRRHRLSDGTYKPVTADARAERSRMRPKVRKVGADPVLAARVRADLRRSRTPRQIAGRLRREATDASVATMKHSPDARGRTVSHEAIYQYVYALPKGELAAAGIMLRSKRTLRRPRKAAGERSARIVAMISIDDRDPQAAGRRVPGHWEGDLIIGKGGKSAAATLVERTTRFVTIKALPQVKNSDGLADVLIEEFNELPALVRKSLTWDQGTEMARHAALTVATSMPVYFADPRSPWQRPSNENTNGLIREYLPKGTEITDHQPYLDAIAEELNERPRASLGFLTPREAFERLLLDEAVATTN</sequence>
<dbReference type="SUPFAM" id="SSF53098">
    <property type="entry name" value="Ribonuclease H-like"/>
    <property type="match status" value="1"/>
</dbReference>
<dbReference type="InterPro" id="IPR001584">
    <property type="entry name" value="Integrase_cat-core"/>
</dbReference>
<dbReference type="NCBIfam" id="NF033563">
    <property type="entry name" value="transpos_IS30"/>
    <property type="match status" value="1"/>
</dbReference>
<evidence type="ECO:0000256" key="1">
    <source>
        <dbReference type="SAM" id="MobiDB-lite"/>
    </source>
</evidence>
<name>A0ABS7ZBX7_9MICO</name>
<evidence type="ECO:0000259" key="2">
    <source>
        <dbReference type="PROSITE" id="PS50994"/>
    </source>
</evidence>
<dbReference type="Proteomes" id="UP001319870">
    <property type="component" value="Unassembled WGS sequence"/>
</dbReference>
<accession>A0ABS7ZBX7</accession>
<reference evidence="3 4" key="1">
    <citation type="submission" date="2021-09" db="EMBL/GenBank/DDBJ databases">
        <title>Isoptericola luteus sp. nov., a novel bacterium isolated from Harbin, the capital city of Heilongjiang province.</title>
        <authorList>
            <person name="Li J."/>
        </authorList>
    </citation>
    <scope>NUCLEOTIDE SEQUENCE [LARGE SCALE GENOMIC DNA]</scope>
    <source>
        <strain evidence="3 4">NEAU-Y5</strain>
    </source>
</reference>
<organism evidence="3 4">
    <name type="scientific">Isoptericola luteus</name>
    <dbReference type="NCBI Taxonomy" id="2879484"/>
    <lineage>
        <taxon>Bacteria</taxon>
        <taxon>Bacillati</taxon>
        <taxon>Actinomycetota</taxon>
        <taxon>Actinomycetes</taxon>
        <taxon>Micrococcales</taxon>
        <taxon>Promicromonosporaceae</taxon>
        <taxon>Isoptericola</taxon>
    </lineage>
</organism>
<dbReference type="PANTHER" id="PTHR10948">
    <property type="entry name" value="TRANSPOSASE"/>
    <property type="match status" value="1"/>
</dbReference>
<feature type="domain" description="Integrase catalytic" evidence="2">
    <location>
        <begin position="192"/>
        <end position="345"/>
    </location>
</feature>
<evidence type="ECO:0000313" key="3">
    <source>
        <dbReference type="EMBL" id="MCA5892532.1"/>
    </source>
</evidence>